<proteinExistence type="inferred from homology"/>
<comment type="subcellular location">
    <subcellularLocation>
        <location evidence="1 6">Bacterial flagellum basal body</location>
    </subcellularLocation>
</comment>
<dbReference type="InterPro" id="IPR006300">
    <property type="entry name" value="FlgB"/>
</dbReference>
<gene>
    <name evidence="8" type="ORF">SAMN05421742_10821</name>
</gene>
<keyword evidence="4 6" id="KW-0975">Bacterial flagellum</keyword>
<comment type="function">
    <text evidence="5 6">Structural component of flagellum, the bacterial motility apparatus. Part of the rod structure of flagellar basal body.</text>
</comment>
<keyword evidence="8" id="KW-0969">Cilium</keyword>
<dbReference type="PIRSF" id="PIRSF002889">
    <property type="entry name" value="Rod_FlgB"/>
    <property type="match status" value="1"/>
</dbReference>
<dbReference type="EMBL" id="FNCV01000008">
    <property type="protein sequence ID" value="SDH57180.1"/>
    <property type="molecule type" value="Genomic_DNA"/>
</dbReference>
<dbReference type="AlphaFoldDB" id="A0A1G8DII4"/>
<feature type="region of interest" description="Disordered" evidence="7">
    <location>
        <begin position="57"/>
        <end position="80"/>
    </location>
</feature>
<keyword evidence="8" id="KW-0282">Flagellum</keyword>
<evidence type="ECO:0000256" key="1">
    <source>
        <dbReference type="ARBA" id="ARBA00004117"/>
    </source>
</evidence>
<evidence type="ECO:0000313" key="8">
    <source>
        <dbReference type="EMBL" id="SDH57180.1"/>
    </source>
</evidence>
<evidence type="ECO:0000256" key="4">
    <source>
        <dbReference type="ARBA" id="ARBA00023143"/>
    </source>
</evidence>
<evidence type="ECO:0000256" key="2">
    <source>
        <dbReference type="ARBA" id="ARBA00009677"/>
    </source>
</evidence>
<keyword evidence="8" id="KW-0966">Cell projection</keyword>
<evidence type="ECO:0000256" key="7">
    <source>
        <dbReference type="SAM" id="MobiDB-lite"/>
    </source>
</evidence>
<dbReference type="GO" id="GO:0030694">
    <property type="term" value="C:bacterial-type flagellum basal body, rod"/>
    <property type="evidence" value="ECO:0007669"/>
    <property type="project" value="InterPro"/>
</dbReference>
<accession>A0A1G8DII4</accession>
<dbReference type="OrthoDB" id="9788334at2"/>
<evidence type="ECO:0000256" key="5">
    <source>
        <dbReference type="ARBA" id="ARBA00024934"/>
    </source>
</evidence>
<organism evidence="8 9">
    <name type="scientific">Roseospirillum parvum</name>
    <dbReference type="NCBI Taxonomy" id="83401"/>
    <lineage>
        <taxon>Bacteria</taxon>
        <taxon>Pseudomonadati</taxon>
        <taxon>Pseudomonadota</taxon>
        <taxon>Alphaproteobacteria</taxon>
        <taxon>Rhodospirillales</taxon>
        <taxon>Rhodospirillaceae</taxon>
        <taxon>Roseospirillum</taxon>
    </lineage>
</organism>
<keyword evidence="9" id="KW-1185">Reference proteome</keyword>
<dbReference type="STRING" id="83401.SAMN05421742_10821"/>
<reference evidence="9" key="1">
    <citation type="submission" date="2016-10" db="EMBL/GenBank/DDBJ databases">
        <authorList>
            <person name="Varghese N."/>
            <person name="Submissions S."/>
        </authorList>
    </citation>
    <scope>NUCLEOTIDE SEQUENCE [LARGE SCALE GENOMIC DNA]</scope>
    <source>
        <strain evidence="9">930I</strain>
    </source>
</reference>
<sequence>MNLSNLTLFKMAHDQMDWLAERQKLLSQNIANANTPDYVGRDLEPLTFKDMVVSRTQPTRPTLTHPSHLAANLPEPSRFDDFKERRPFEVSPDNNHVILEEQMAKMSTTKGRYELAAKLVSKHIKMVKAALGSPGA</sequence>
<evidence type="ECO:0000256" key="3">
    <source>
        <dbReference type="ARBA" id="ARBA00014376"/>
    </source>
</evidence>
<evidence type="ECO:0000313" key="9">
    <source>
        <dbReference type="Proteomes" id="UP000217076"/>
    </source>
</evidence>
<evidence type="ECO:0000256" key="6">
    <source>
        <dbReference type="PIRNR" id="PIRNR002889"/>
    </source>
</evidence>
<dbReference type="RefSeq" id="WP_092620393.1">
    <property type="nucleotide sequence ID" value="NZ_FNCV01000008.1"/>
</dbReference>
<dbReference type="GO" id="GO:0071973">
    <property type="term" value="P:bacterial-type flagellum-dependent cell motility"/>
    <property type="evidence" value="ECO:0007669"/>
    <property type="project" value="InterPro"/>
</dbReference>
<protein>
    <recommendedName>
        <fullName evidence="3 6">Flagellar basal body rod protein FlgB</fullName>
    </recommendedName>
</protein>
<comment type="subunit">
    <text evidence="6">The basal body constitutes a major portion of the flagellar organelle and consists of a number of rings mounted on a central rod.</text>
</comment>
<dbReference type="Proteomes" id="UP000217076">
    <property type="component" value="Unassembled WGS sequence"/>
</dbReference>
<name>A0A1G8DII4_9PROT</name>
<comment type="similarity">
    <text evidence="2 6">Belongs to the flagella basal body rod proteins family.</text>
</comment>